<organism evidence="1 2">
    <name type="scientific">Leucocoprinus birnbaumii</name>
    <dbReference type="NCBI Taxonomy" id="56174"/>
    <lineage>
        <taxon>Eukaryota</taxon>
        <taxon>Fungi</taxon>
        <taxon>Dikarya</taxon>
        <taxon>Basidiomycota</taxon>
        <taxon>Agaricomycotina</taxon>
        <taxon>Agaricomycetes</taxon>
        <taxon>Agaricomycetidae</taxon>
        <taxon>Agaricales</taxon>
        <taxon>Agaricineae</taxon>
        <taxon>Agaricaceae</taxon>
        <taxon>Leucocoprinus</taxon>
    </lineage>
</organism>
<evidence type="ECO:0000313" key="1">
    <source>
        <dbReference type="EMBL" id="KAJ3559819.1"/>
    </source>
</evidence>
<dbReference type="Proteomes" id="UP001213000">
    <property type="component" value="Unassembled WGS sequence"/>
</dbReference>
<dbReference type="AlphaFoldDB" id="A0AAD5YP72"/>
<protein>
    <submittedName>
        <fullName evidence="1">Uncharacterized protein</fullName>
    </submittedName>
</protein>
<name>A0AAD5YP72_9AGAR</name>
<comment type="caution">
    <text evidence="1">The sequence shown here is derived from an EMBL/GenBank/DDBJ whole genome shotgun (WGS) entry which is preliminary data.</text>
</comment>
<keyword evidence="2" id="KW-1185">Reference proteome</keyword>
<reference evidence="1" key="1">
    <citation type="submission" date="2022-07" db="EMBL/GenBank/DDBJ databases">
        <title>Genome Sequence of Leucocoprinus birnbaumii.</title>
        <authorList>
            <person name="Buettner E."/>
        </authorList>
    </citation>
    <scope>NUCLEOTIDE SEQUENCE</scope>
    <source>
        <strain evidence="1">VT141</strain>
    </source>
</reference>
<evidence type="ECO:0000313" key="2">
    <source>
        <dbReference type="Proteomes" id="UP001213000"/>
    </source>
</evidence>
<proteinExistence type="predicted"/>
<accession>A0AAD5YP72</accession>
<dbReference type="EMBL" id="JANIEX010001273">
    <property type="protein sequence ID" value="KAJ3559819.1"/>
    <property type="molecule type" value="Genomic_DNA"/>
</dbReference>
<gene>
    <name evidence="1" type="ORF">NP233_g11171</name>
</gene>
<sequence length="203" mass="21933">MDEFMPASKSDAVDGKRGTCALVVCGWWSESQKRVGCWSGEPIGQDALRLSAFTSFAASEGSCACPTVLSWTQLPAFALYACPCDALSLVARDIALHDCWSPDVVPLRPCVESSPEPLLKTVPSSTRVIGALVAASSPWGCLRRAAPLHYPLLHQHSSCWASSNDCVGMILLPMLHYKTYPYCSLTKSKLCCLPIIKPLTLLS</sequence>